<evidence type="ECO:0000313" key="3">
    <source>
        <dbReference type="Proteomes" id="UP000036367"/>
    </source>
</evidence>
<sequence>MEMDWQALLFRRTTGASTSTAKWFARSFLAPASQAFGLCSSQSQTGSLCDLTSAQSFDTFMPNPYQTNDTSVADATKLRSVLGSIVCSVLLAFFAFPPIALGLVMLVHELSLFSTTTGIYDIEINGGAVSNETFIAATLSVGLLLLLGALILVVRAWQNYIHNAGVASSSFREETRCG</sequence>
<evidence type="ECO:0000256" key="1">
    <source>
        <dbReference type="SAM" id="Phobius"/>
    </source>
</evidence>
<organism evidence="2 3">
    <name type="scientific">Rhodopirellula islandica</name>
    <dbReference type="NCBI Taxonomy" id="595434"/>
    <lineage>
        <taxon>Bacteria</taxon>
        <taxon>Pseudomonadati</taxon>
        <taxon>Planctomycetota</taxon>
        <taxon>Planctomycetia</taxon>
        <taxon>Pirellulales</taxon>
        <taxon>Pirellulaceae</taxon>
        <taxon>Rhodopirellula</taxon>
    </lineage>
</organism>
<protein>
    <recommendedName>
        <fullName evidence="4">Transmembrane protein</fullName>
    </recommendedName>
</protein>
<name>A0A0J1BEY7_RHOIS</name>
<keyword evidence="1" id="KW-0812">Transmembrane</keyword>
<evidence type="ECO:0008006" key="4">
    <source>
        <dbReference type="Google" id="ProtNLM"/>
    </source>
</evidence>
<dbReference type="STRING" id="595434.RISK_002828"/>
<keyword evidence="3" id="KW-1185">Reference proteome</keyword>
<dbReference type="Proteomes" id="UP000036367">
    <property type="component" value="Unassembled WGS sequence"/>
</dbReference>
<keyword evidence="1" id="KW-0472">Membrane</keyword>
<feature type="transmembrane region" description="Helical" evidence="1">
    <location>
        <begin position="134"/>
        <end position="154"/>
    </location>
</feature>
<proteinExistence type="predicted"/>
<dbReference type="EMBL" id="LECT01000023">
    <property type="protein sequence ID" value="KLU05066.1"/>
    <property type="molecule type" value="Genomic_DNA"/>
</dbReference>
<keyword evidence="1" id="KW-1133">Transmembrane helix</keyword>
<dbReference type="AlphaFoldDB" id="A0A0J1BEY7"/>
<accession>A0A0J1BEY7</accession>
<comment type="caution">
    <text evidence="2">The sequence shown here is derived from an EMBL/GenBank/DDBJ whole genome shotgun (WGS) entry which is preliminary data.</text>
</comment>
<evidence type="ECO:0000313" key="2">
    <source>
        <dbReference type="EMBL" id="KLU05066.1"/>
    </source>
</evidence>
<reference evidence="2" key="1">
    <citation type="submission" date="2015-05" db="EMBL/GenBank/DDBJ databases">
        <title>Permanent draft genome of Rhodopirellula islandicus K833.</title>
        <authorList>
            <person name="Kizina J."/>
            <person name="Richter M."/>
            <person name="Glockner F.O."/>
            <person name="Harder J."/>
        </authorList>
    </citation>
    <scope>NUCLEOTIDE SEQUENCE [LARGE SCALE GENOMIC DNA]</scope>
    <source>
        <strain evidence="2">K833</strain>
    </source>
</reference>
<dbReference type="PATRIC" id="fig|595434.4.peg.2695"/>
<gene>
    <name evidence="2" type="ORF">RISK_002828</name>
</gene>
<feature type="transmembrane region" description="Helical" evidence="1">
    <location>
        <begin position="81"/>
        <end position="107"/>
    </location>
</feature>